<dbReference type="CDD" id="cd05243">
    <property type="entry name" value="SDR_a5"/>
    <property type="match status" value="1"/>
</dbReference>
<dbReference type="RefSeq" id="WP_313498246.1">
    <property type="nucleotide sequence ID" value="NZ_CP134879.1"/>
</dbReference>
<dbReference type="Pfam" id="PF13460">
    <property type="entry name" value="NAD_binding_10"/>
    <property type="match status" value="1"/>
</dbReference>
<name>A0AA96J7K9_9MICO</name>
<reference evidence="2 3" key="1">
    <citation type="submission" date="2023-09" db="EMBL/GenBank/DDBJ databases">
        <title>Demequina sp. a novel bacteria isolated from Capsicum annuum.</title>
        <authorList>
            <person name="Humaira Z."/>
            <person name="Lee J."/>
            <person name="Cho D."/>
        </authorList>
    </citation>
    <scope>NUCLEOTIDE SEQUENCE [LARGE SCALE GENOMIC DNA]</scope>
    <source>
        <strain evidence="2 3">OYTSA14</strain>
    </source>
</reference>
<gene>
    <name evidence="2" type="ORF">RN606_14035</name>
</gene>
<dbReference type="InterPro" id="IPR036291">
    <property type="entry name" value="NAD(P)-bd_dom_sf"/>
</dbReference>
<evidence type="ECO:0000313" key="3">
    <source>
        <dbReference type="Proteomes" id="UP001304125"/>
    </source>
</evidence>
<keyword evidence="3" id="KW-1185">Reference proteome</keyword>
<dbReference type="EMBL" id="CP134879">
    <property type="protein sequence ID" value="WNM24465.1"/>
    <property type="molecule type" value="Genomic_DNA"/>
</dbReference>
<feature type="domain" description="NAD(P)-binding" evidence="1">
    <location>
        <begin position="14"/>
        <end position="200"/>
    </location>
</feature>
<protein>
    <submittedName>
        <fullName evidence="2">SDR family oxidoreductase</fullName>
    </submittedName>
</protein>
<proteinExistence type="predicted"/>
<dbReference type="InterPro" id="IPR016040">
    <property type="entry name" value="NAD(P)-bd_dom"/>
</dbReference>
<dbReference type="Proteomes" id="UP001304125">
    <property type="component" value="Chromosome"/>
</dbReference>
<evidence type="ECO:0000259" key="1">
    <source>
        <dbReference type="Pfam" id="PF13460"/>
    </source>
</evidence>
<dbReference type="PANTHER" id="PTHR15020">
    <property type="entry name" value="FLAVIN REDUCTASE-RELATED"/>
    <property type="match status" value="1"/>
</dbReference>
<organism evidence="2 3">
    <name type="scientific">Demequina capsici</name>
    <dbReference type="NCBI Taxonomy" id="3075620"/>
    <lineage>
        <taxon>Bacteria</taxon>
        <taxon>Bacillati</taxon>
        <taxon>Actinomycetota</taxon>
        <taxon>Actinomycetes</taxon>
        <taxon>Micrococcales</taxon>
        <taxon>Demequinaceae</taxon>
        <taxon>Demequina</taxon>
    </lineage>
</organism>
<dbReference type="AlphaFoldDB" id="A0AA96J7K9"/>
<sequence>MGQLSASSRVAIVGGAGKIGRLLADRLVEQGTAAVPLARRDVQLEALAVAGGDPRRLDIEHAGVDDFVAAFEGCDAVVFTAGGGADGNAGRKQTVDLGGSLKSIAAAELSGIRRFVQVSAIGVDAPADASRGEAWVAYVEAKREADSALRASGLAWTILRPGRLTDDAPTGLVELGPDVGPGAIPRDDVAALIAACLADPATALHQWEVVGGTTSIEDAIVAHAHR</sequence>
<dbReference type="SUPFAM" id="SSF51735">
    <property type="entry name" value="NAD(P)-binding Rossmann-fold domains"/>
    <property type="match status" value="1"/>
</dbReference>
<evidence type="ECO:0000313" key="2">
    <source>
        <dbReference type="EMBL" id="WNM24465.1"/>
    </source>
</evidence>
<dbReference type="PANTHER" id="PTHR15020:SF50">
    <property type="entry name" value="UPF0659 PROTEIN YMR090W"/>
    <property type="match status" value="1"/>
</dbReference>
<dbReference type="Gene3D" id="3.40.50.720">
    <property type="entry name" value="NAD(P)-binding Rossmann-like Domain"/>
    <property type="match status" value="1"/>
</dbReference>
<accession>A0AA96J7K9</accession>